<evidence type="ECO:0000313" key="8">
    <source>
        <dbReference type="Proteomes" id="UP000320216"/>
    </source>
</evidence>
<name>A0A5B8M480_9MICO</name>
<dbReference type="PANTHER" id="PTHR10996:SF178">
    <property type="entry name" value="2-HYDROXYACID DEHYDROGENASE YGL185C-RELATED"/>
    <property type="match status" value="1"/>
</dbReference>
<comment type="similarity">
    <text evidence="1 4">Belongs to the D-isomer specific 2-hydroxyacid dehydrogenase family.</text>
</comment>
<evidence type="ECO:0000256" key="1">
    <source>
        <dbReference type="ARBA" id="ARBA00005854"/>
    </source>
</evidence>
<dbReference type="PANTHER" id="PTHR10996">
    <property type="entry name" value="2-HYDROXYACID DEHYDROGENASE-RELATED"/>
    <property type="match status" value="1"/>
</dbReference>
<proteinExistence type="inferred from homology"/>
<dbReference type="AlphaFoldDB" id="A0A5B8M480"/>
<keyword evidence="2 4" id="KW-0560">Oxidoreductase</keyword>
<gene>
    <name evidence="7" type="ORF">FPZ11_11945</name>
</gene>
<dbReference type="InterPro" id="IPR050223">
    <property type="entry name" value="D-isomer_2-hydroxyacid_DH"/>
</dbReference>
<reference evidence="7 8" key="1">
    <citation type="submission" date="2019-07" db="EMBL/GenBank/DDBJ databases">
        <title>Full genome sequence of Humibacter sp. WJ7-1.</title>
        <authorList>
            <person name="Im W.-T."/>
        </authorList>
    </citation>
    <scope>NUCLEOTIDE SEQUENCE [LARGE SCALE GENOMIC DNA]</scope>
    <source>
        <strain evidence="7 8">WJ7-1</strain>
    </source>
</reference>
<feature type="domain" description="D-isomer specific 2-hydroxyacid dehydrogenase NAD-binding" evidence="6">
    <location>
        <begin position="116"/>
        <end position="285"/>
    </location>
</feature>
<dbReference type="Pfam" id="PF00389">
    <property type="entry name" value="2-Hacid_dh"/>
    <property type="match status" value="1"/>
</dbReference>
<dbReference type="SUPFAM" id="SSF52283">
    <property type="entry name" value="Formate/glycerate dehydrogenase catalytic domain-like"/>
    <property type="match status" value="1"/>
</dbReference>
<accession>A0A5B8M480</accession>
<dbReference type="Gene3D" id="3.40.50.720">
    <property type="entry name" value="NAD(P)-binding Rossmann-like Domain"/>
    <property type="match status" value="2"/>
</dbReference>
<dbReference type="CDD" id="cd12167">
    <property type="entry name" value="2-Hacid_dh_8"/>
    <property type="match status" value="1"/>
</dbReference>
<organism evidence="7 8">
    <name type="scientific">Humibacter ginsenosidimutans</name>
    <dbReference type="NCBI Taxonomy" id="2599293"/>
    <lineage>
        <taxon>Bacteria</taxon>
        <taxon>Bacillati</taxon>
        <taxon>Actinomycetota</taxon>
        <taxon>Actinomycetes</taxon>
        <taxon>Micrococcales</taxon>
        <taxon>Microbacteriaceae</taxon>
        <taxon>Humibacter</taxon>
    </lineage>
</organism>
<dbReference type="GO" id="GO:0030267">
    <property type="term" value="F:glyoxylate reductase (NADPH) activity"/>
    <property type="evidence" value="ECO:0007669"/>
    <property type="project" value="TreeGrafter"/>
</dbReference>
<sequence>MSSDSLADVFSASARKRLESAVELIGPQPITDFTTQQARAALLEAEIMITGWETPTIDGAVIASAPKLEAIVHAAGTVKTFLSEEVFDHGILVTSCAAANAIPVAEFTVACIVFGLKRANRFAHRLRTTHGVRSTEGMPRLGANNVTIGLVGASRVGREVIRLLRSYDVSVIVSDPYLSHGDAEQLGVQGVTLRELCMRSDVISVHAPLNESTLGLIGAEQLALLHDGAVVINTARGALIDTAALEAELATGRLDAYLDVTDPEPLPERSPLYGLPNVTLTPHIAGALGNEVLRLGDLAVAEVSRVAQGLPLEHEVRLSDLAHIA</sequence>
<dbReference type="InterPro" id="IPR029753">
    <property type="entry name" value="D-isomer_DH_CS"/>
</dbReference>
<keyword evidence="8" id="KW-1185">Reference proteome</keyword>
<evidence type="ECO:0000256" key="3">
    <source>
        <dbReference type="ARBA" id="ARBA00023027"/>
    </source>
</evidence>
<dbReference type="GO" id="GO:0051287">
    <property type="term" value="F:NAD binding"/>
    <property type="evidence" value="ECO:0007669"/>
    <property type="project" value="InterPro"/>
</dbReference>
<dbReference type="RefSeq" id="WP_146321197.1">
    <property type="nucleotide sequence ID" value="NZ_CP042305.1"/>
</dbReference>
<dbReference type="SUPFAM" id="SSF51735">
    <property type="entry name" value="NAD(P)-binding Rossmann-fold domains"/>
    <property type="match status" value="1"/>
</dbReference>
<dbReference type="PROSITE" id="PS00670">
    <property type="entry name" value="D_2_HYDROXYACID_DH_2"/>
    <property type="match status" value="1"/>
</dbReference>
<dbReference type="KEGG" id="huw:FPZ11_11945"/>
<dbReference type="OrthoDB" id="4324715at2"/>
<evidence type="ECO:0000259" key="6">
    <source>
        <dbReference type="Pfam" id="PF02826"/>
    </source>
</evidence>
<keyword evidence="3" id="KW-0520">NAD</keyword>
<protein>
    <submittedName>
        <fullName evidence="7">Hydroxyacid dehydrogenase</fullName>
    </submittedName>
</protein>
<dbReference type="Pfam" id="PF02826">
    <property type="entry name" value="2-Hacid_dh_C"/>
    <property type="match status" value="1"/>
</dbReference>
<dbReference type="InterPro" id="IPR006139">
    <property type="entry name" value="D-isomer_2_OHA_DH_cat_dom"/>
</dbReference>
<dbReference type="GO" id="GO:0016618">
    <property type="term" value="F:hydroxypyruvate reductase [NAD(P)H] activity"/>
    <property type="evidence" value="ECO:0007669"/>
    <property type="project" value="TreeGrafter"/>
</dbReference>
<dbReference type="GO" id="GO:0005829">
    <property type="term" value="C:cytosol"/>
    <property type="evidence" value="ECO:0007669"/>
    <property type="project" value="TreeGrafter"/>
</dbReference>
<evidence type="ECO:0000259" key="5">
    <source>
        <dbReference type="Pfam" id="PF00389"/>
    </source>
</evidence>
<evidence type="ECO:0000256" key="4">
    <source>
        <dbReference type="RuleBase" id="RU003719"/>
    </source>
</evidence>
<feature type="domain" description="D-isomer specific 2-hydroxyacid dehydrogenase catalytic" evidence="5">
    <location>
        <begin position="32"/>
        <end position="316"/>
    </location>
</feature>
<evidence type="ECO:0000256" key="2">
    <source>
        <dbReference type="ARBA" id="ARBA00023002"/>
    </source>
</evidence>
<dbReference type="InterPro" id="IPR006140">
    <property type="entry name" value="D-isomer_DH_NAD-bd"/>
</dbReference>
<dbReference type="EMBL" id="CP042305">
    <property type="protein sequence ID" value="QDZ15377.1"/>
    <property type="molecule type" value="Genomic_DNA"/>
</dbReference>
<dbReference type="InterPro" id="IPR036291">
    <property type="entry name" value="NAD(P)-bd_dom_sf"/>
</dbReference>
<dbReference type="Proteomes" id="UP000320216">
    <property type="component" value="Chromosome"/>
</dbReference>
<evidence type="ECO:0000313" key="7">
    <source>
        <dbReference type="EMBL" id="QDZ15377.1"/>
    </source>
</evidence>
<dbReference type="PROSITE" id="PS00671">
    <property type="entry name" value="D_2_HYDROXYACID_DH_3"/>
    <property type="match status" value="1"/>
</dbReference>